<gene>
    <name evidence="2" type="ORF">ACFQJ4_11735</name>
</gene>
<dbReference type="Proteomes" id="UP001596398">
    <property type="component" value="Unassembled WGS sequence"/>
</dbReference>
<dbReference type="InterPro" id="IPR013766">
    <property type="entry name" value="Thioredoxin_domain"/>
</dbReference>
<sequence length="226" mass="24787">MAADLTTTADRYDYLRERDVLVERDGRVAITEAFDSARRVYHDSYGDIDDERFHATLADLFEMSVADAKSQAAELGITRDQLVAYLSLRSYLDDGGAVPDPNDLVSMAGIVADVAPVSPVPEDMRELTDDDYAEFVAEHGDAVVFVWKLHCAPCDAMKGELDEVLGLVPDGVAVAGVNGEKVTAFRREFGVDAAPATVTFADGDHHETLESRRKPERLAELFDEAF</sequence>
<keyword evidence="3" id="KW-1185">Reference proteome</keyword>
<dbReference type="AlphaFoldDB" id="A0ABD5ZRB4"/>
<protein>
    <submittedName>
        <fullName evidence="2">Thioredoxin family protein</fullName>
    </submittedName>
</protein>
<proteinExistence type="predicted"/>
<accession>A0ABD5ZRB4</accession>
<evidence type="ECO:0000313" key="2">
    <source>
        <dbReference type="EMBL" id="MFC7235988.1"/>
    </source>
</evidence>
<dbReference type="CDD" id="cd02947">
    <property type="entry name" value="TRX_family"/>
    <property type="match status" value="1"/>
</dbReference>
<dbReference type="PROSITE" id="PS51352">
    <property type="entry name" value="THIOREDOXIN_2"/>
    <property type="match status" value="1"/>
</dbReference>
<comment type="caution">
    <text evidence="2">The sequence shown here is derived from an EMBL/GenBank/DDBJ whole genome shotgun (WGS) entry which is preliminary data.</text>
</comment>
<name>A0ABD5ZRB4_9EURY</name>
<dbReference type="RefSeq" id="WP_276234133.1">
    <property type="nucleotide sequence ID" value="NZ_CP119802.1"/>
</dbReference>
<evidence type="ECO:0000313" key="3">
    <source>
        <dbReference type="Proteomes" id="UP001596398"/>
    </source>
</evidence>
<feature type="domain" description="Thioredoxin" evidence="1">
    <location>
        <begin position="92"/>
        <end position="226"/>
    </location>
</feature>
<dbReference type="Gene3D" id="3.40.30.10">
    <property type="entry name" value="Glutaredoxin"/>
    <property type="match status" value="1"/>
</dbReference>
<reference evidence="2 3" key="1">
    <citation type="journal article" date="2019" name="Int. J. Syst. Evol. Microbiol.">
        <title>The Global Catalogue of Microorganisms (GCM) 10K type strain sequencing project: providing services to taxonomists for standard genome sequencing and annotation.</title>
        <authorList>
            <consortium name="The Broad Institute Genomics Platform"/>
            <consortium name="The Broad Institute Genome Sequencing Center for Infectious Disease"/>
            <person name="Wu L."/>
            <person name="Ma J."/>
        </authorList>
    </citation>
    <scope>NUCLEOTIDE SEQUENCE [LARGE SCALE GENOMIC DNA]</scope>
    <source>
        <strain evidence="2 3">DT85</strain>
    </source>
</reference>
<evidence type="ECO:0000259" key="1">
    <source>
        <dbReference type="PROSITE" id="PS51352"/>
    </source>
</evidence>
<organism evidence="2 3">
    <name type="scientific">Halosegnis marinus</name>
    <dbReference type="NCBI Taxonomy" id="3034023"/>
    <lineage>
        <taxon>Archaea</taxon>
        <taxon>Methanobacteriati</taxon>
        <taxon>Methanobacteriota</taxon>
        <taxon>Stenosarchaea group</taxon>
        <taxon>Halobacteria</taxon>
        <taxon>Halobacteriales</taxon>
        <taxon>Natronomonadaceae</taxon>
        <taxon>Halosegnis</taxon>
    </lineage>
</organism>
<dbReference type="Pfam" id="PF00085">
    <property type="entry name" value="Thioredoxin"/>
    <property type="match status" value="1"/>
</dbReference>
<dbReference type="SUPFAM" id="SSF52833">
    <property type="entry name" value="Thioredoxin-like"/>
    <property type="match status" value="1"/>
</dbReference>
<dbReference type="InterPro" id="IPR036249">
    <property type="entry name" value="Thioredoxin-like_sf"/>
</dbReference>
<dbReference type="EMBL" id="JBHTAP010000001">
    <property type="protein sequence ID" value="MFC7235988.1"/>
    <property type="molecule type" value="Genomic_DNA"/>
</dbReference>
<dbReference type="GeneID" id="79267690"/>